<dbReference type="GO" id="GO:0016082">
    <property type="term" value="P:synaptic vesicle priming"/>
    <property type="evidence" value="ECO:0007669"/>
    <property type="project" value="TreeGrafter"/>
</dbReference>
<feature type="compositionally biased region" description="Polar residues" evidence="22">
    <location>
        <begin position="24"/>
        <end position="39"/>
    </location>
</feature>
<dbReference type="Gene3D" id="1.20.58.1100">
    <property type="match status" value="1"/>
</dbReference>
<feature type="compositionally biased region" description="Basic and acidic residues" evidence="22">
    <location>
        <begin position="11"/>
        <end position="23"/>
    </location>
</feature>
<organism evidence="27 28">
    <name type="scientific">Hirundo rustica rustica</name>
    <dbReference type="NCBI Taxonomy" id="333673"/>
    <lineage>
        <taxon>Eukaryota</taxon>
        <taxon>Metazoa</taxon>
        <taxon>Chordata</taxon>
        <taxon>Craniata</taxon>
        <taxon>Vertebrata</taxon>
        <taxon>Euteleostomi</taxon>
        <taxon>Archelosauria</taxon>
        <taxon>Archosauria</taxon>
        <taxon>Dinosauria</taxon>
        <taxon>Saurischia</taxon>
        <taxon>Theropoda</taxon>
        <taxon>Coelurosauria</taxon>
        <taxon>Aves</taxon>
        <taxon>Neognathae</taxon>
        <taxon>Neoaves</taxon>
        <taxon>Telluraves</taxon>
        <taxon>Australaves</taxon>
        <taxon>Passeriformes</taxon>
        <taxon>Sylvioidea</taxon>
        <taxon>Hirundinidae</taxon>
        <taxon>Hirundo</taxon>
    </lineage>
</organism>
<dbReference type="PROSITE" id="PS51259">
    <property type="entry name" value="MHD2"/>
    <property type="match status" value="1"/>
</dbReference>
<dbReference type="OrthoDB" id="5831756at2759"/>
<dbReference type="SMART" id="SM00239">
    <property type="entry name" value="C2"/>
    <property type="match status" value="2"/>
</dbReference>
<dbReference type="Gene3D" id="3.30.70.1820">
    <property type="entry name" value="L1 transposable element, RRM domain"/>
    <property type="match status" value="1"/>
</dbReference>
<dbReference type="EMBL" id="QRBI01000197">
    <property type="protein sequence ID" value="RMB94407.1"/>
    <property type="molecule type" value="Genomic_DNA"/>
</dbReference>
<keyword evidence="8" id="KW-0677">Repeat</keyword>
<evidence type="ECO:0000256" key="5">
    <source>
        <dbReference type="ARBA" id="ARBA00022490"/>
    </source>
</evidence>
<sequence>MFTKKSGNSTKRKESCQSKKEQDLTQIGQTKNPKFSNTLKSTVKKIAKCPSARNLSTEEEESNREFSLSPTFSYRVAIANGLQRHIFVANTNNEDIVQDLSSNDSSCSESLSEIKTNSKKNEYLSHTMPVRRNRKSLSSLAASDGSSDGERTLHTLKLGALRKLRKWKKSQECVSSDSELSSWRKTWGLRSKSLDRTGRHQKSNTLEPGFSSTGCISQTHDVMEMIFKELQGISQIETELSELRGHVNALKQSIDEISSSVEVVQNEIEQLRTGFVQSRRETRDIHDYIKQIGHPGNKASLRFLNVPEERFEKAESIVYKILMEKMGFSEAQSTIKIEFAQRLGQQRDCPNAKPRPILVYFESSQQRDLILKKSYKLKGTGIGISTDIFSHEIKDKKERGLPSSQTYESMDMKLLTVETKSKMHDWESPDSDKDLESDINKNSYAKISKAALHIKASTTKGTTESPNTKDLDRTADNGTFSHRRSYDNQSPEFDAMEKQSKTYYSDVTPLWHLQNDFATPKLSRSESDFSKLCQSYSEDFSENQYFSRTNGSSLLSSSDRELWQRKQDDSLNWYGSSQEQTFAQDMQQYPEQNEAGNIETVDSGVNNGIICVSGDINHYDDSQLSLQDDLSPWKKWNQLEQGADLGLDSSTQEVFVYDMSSPSDQQTDFGKGQSSDLQYDTESYDFTLDGTSPSCPGLDSETQSQWTGQYDDYQETNSISSYQNQNRLPMMYRSQSELPSDDSEETAPKSWHSRLSIDLSDKTFSFPKFGSTLQRAKSALEVVWNKSTQSLSGYEESGSSFMGRFRTLSQSTANESSTTLDSDVYAEPYCYKAEYEEELIEPSGENETDYVEVMEQVLAKLENRTNSSETSEQVQEYELDQSLYEAPYAMLPEEQYDTQFDSVITEAILEVESDMTPEVEIKEDENQNVPEMITEVTEIPKKKRIRPSFKEAALKAYKKQMNDLEEKILAGASFLSIDKIWYLCLISAQLVSASSLDASKLYAVQAFAGRGLYGIDSMPDLRRKKSFPIVRDVTLAARKSGISMAMLIRTSINTDEMKIHVFKKTLQALIYPISSTTPHNFEIWTATTPTYCYECEGLLWGIARQGMRCTECGVKCHEKCQDLLNADCLQRAAEKSSKHGAEDKTQNIISAMKERMKIREKNRPEVFEVIQEMFNISKEDFAQYTKAAKQSVLDGTSKWSAKITITVLCAQGLQAKDKTGSSDPYVTVQVGKNKRRTKTIFGNLNPVWDEKFYFECHNSTDRIKVRVWDEDDDIKSRVKQHFKKESDDFLGQTIIEVRTLSGEMDVWYNLEKRTDKSAVSGAIRLKINVEIEGEEKVAPYHVQYTCLHENLFHYLTEVKSNGVVKIPEVKGDEAWKVYFDDAAQEIVDEFAMRYGIEYIYQAMTHFSCLSSKYMCPGVPAVMSILLANINAFYAHTTAATNVSASDRFAATNFGREKFIKLLDQLHNSLRIDLSKYRDNFPASNSERLQDLKSTVDLLTSITFFRMKVLELQSPPRASTVVKDCVRACLDSTYKYIFDNCYDLYSQLVDQSKKQEVPKEEQGPTTKNLDFWAQLITLMVTIIDEDKTAYTPVLNQFPQELNMGKISAEIMWTLFAQDMKYALEEHEKQRLCKSTDYMNLHFKVKWFYNEYVRELSAFKDAVPEYSLWFEPFVIQWLDENEDVSMEFLHGALERDKKDGFQQTSDHALFSCSVVDVFTQLNQSFEIIKKLECPNPEALSHLMRRFAKTINKVLVQYAAILSSYFSSYCDKENVACILMNNIQQLRVQLEKMFESMGGKELDPEASVVLKELQVKLSNVLDELSVTYAASFQLVIEDCVRQMSNELNQMRGNGNAAANKNSAAIDAEIVLRPLMDSLDKTLSVSAKICEKTVLKRVLKELWKLVLNKIEKQIVLPPLTDQTGPQMIFSAAKDLGQLSKLKDHVIREEAKSLTLRQCAIMDVALVTIKQYFHAGGSGLKKNFLEKSPDLQSLKYALSLYTQTTDTLIKKFIATQTSQSQTANNSVGEISVQVDVSTHPGTGEHKVTVKVVAINNLNWQTTAMFRPFVEVCILGPKLSDKKRKHGTKTKSNTWSPKYNETFQFLLSNEDKPGAYELHVSVKDYCFAREDRIIGMTVIQLQGIADRGSCASWYPLLRSISVDETGLTILRILSQRNNDEVAKEFVRLKTETRSAEETA</sequence>
<dbReference type="FunFam" id="3.30.60.20:FF:000001">
    <property type="entry name" value="Protein unc-13 homolog B"/>
    <property type="match status" value="1"/>
</dbReference>
<evidence type="ECO:0000256" key="6">
    <source>
        <dbReference type="ARBA" id="ARBA00022553"/>
    </source>
</evidence>
<dbReference type="GO" id="GO:0005509">
    <property type="term" value="F:calcium ion binding"/>
    <property type="evidence" value="ECO:0007669"/>
    <property type="project" value="InterPro"/>
</dbReference>
<evidence type="ECO:0000256" key="18">
    <source>
        <dbReference type="ARBA" id="ARBA00064773"/>
    </source>
</evidence>
<dbReference type="PRINTS" id="PR00360">
    <property type="entry name" value="C2DOMAIN"/>
</dbReference>
<dbReference type="SMART" id="SM00109">
    <property type="entry name" value="C1"/>
    <property type="match status" value="1"/>
</dbReference>
<dbReference type="GO" id="GO:0016081">
    <property type="term" value="P:synaptic vesicle docking"/>
    <property type="evidence" value="ECO:0007669"/>
    <property type="project" value="TreeGrafter"/>
</dbReference>
<feature type="region of interest" description="Disordered" evidence="22">
    <location>
        <begin position="130"/>
        <end position="149"/>
    </location>
</feature>
<keyword evidence="11" id="KW-0106">Calcium</keyword>
<feature type="domain" description="Phorbol-ester/DAG-type" evidence="24">
    <location>
        <begin position="1078"/>
        <end position="1128"/>
    </location>
</feature>
<dbReference type="Proteomes" id="UP000269221">
    <property type="component" value="Unassembled WGS sequence"/>
</dbReference>
<feature type="region of interest" description="Disordered" evidence="22">
    <location>
        <begin position="1"/>
        <end position="39"/>
    </location>
</feature>
<evidence type="ECO:0000313" key="27">
    <source>
        <dbReference type="EMBL" id="RMB94407.1"/>
    </source>
</evidence>
<dbReference type="FunFam" id="2.60.40.150:FF:000002">
    <property type="entry name" value="Protein unc-13 homolog B"/>
    <property type="match status" value="1"/>
</dbReference>
<keyword evidence="4" id="KW-0268">Exocytosis</keyword>
<evidence type="ECO:0000256" key="13">
    <source>
        <dbReference type="ARBA" id="ARBA00023054"/>
    </source>
</evidence>
<keyword evidence="7" id="KW-0479">Metal-binding</keyword>
<keyword evidence="13 21" id="KW-0175">Coiled coil</keyword>
<evidence type="ECO:0000256" key="20">
    <source>
        <dbReference type="ARBA" id="ARBA00082943"/>
    </source>
</evidence>
<dbReference type="GO" id="GO:0042734">
    <property type="term" value="C:presynaptic membrane"/>
    <property type="evidence" value="ECO:0007669"/>
    <property type="project" value="UniProtKB-SubCell"/>
</dbReference>
<evidence type="ECO:0000256" key="2">
    <source>
        <dbReference type="ARBA" id="ARBA00005823"/>
    </source>
</evidence>
<feature type="coiled-coil region" evidence="21">
    <location>
        <begin position="233"/>
        <end position="267"/>
    </location>
</feature>
<evidence type="ECO:0000256" key="19">
    <source>
        <dbReference type="ARBA" id="ARBA00071103"/>
    </source>
</evidence>
<dbReference type="InterPro" id="IPR046349">
    <property type="entry name" value="C1-like_sf"/>
</dbReference>
<dbReference type="PROSITE" id="PS50081">
    <property type="entry name" value="ZF_DAG_PE_2"/>
    <property type="match status" value="1"/>
</dbReference>
<keyword evidence="28" id="KW-1185">Reference proteome</keyword>
<dbReference type="InterPro" id="IPR014772">
    <property type="entry name" value="Munc13_dom-2"/>
</dbReference>
<evidence type="ECO:0000259" key="25">
    <source>
        <dbReference type="PROSITE" id="PS51258"/>
    </source>
</evidence>
<comment type="similarity">
    <text evidence="2">Belongs to the unc-13 family.</text>
</comment>
<keyword evidence="5" id="KW-0963">Cytoplasm</keyword>
<reference evidence="27 28" key="1">
    <citation type="submission" date="2018-07" db="EMBL/GenBank/DDBJ databases">
        <title>A high quality draft genome assembly of the barn swallow (H. rustica rustica).</title>
        <authorList>
            <person name="Formenti G."/>
            <person name="Chiara M."/>
            <person name="Poveda L."/>
            <person name="Francoijs K.-J."/>
            <person name="Bonisoli-Alquati A."/>
            <person name="Canova L."/>
            <person name="Gianfranceschi L."/>
            <person name="Horner D.S."/>
            <person name="Saino N."/>
        </authorList>
    </citation>
    <scope>NUCLEOTIDE SEQUENCE [LARGE SCALE GENOMIC DNA]</scope>
    <source>
        <strain evidence="27">Chelidonia</strain>
        <tissue evidence="27">Blood</tissue>
    </source>
</reference>
<evidence type="ECO:0000256" key="12">
    <source>
        <dbReference type="ARBA" id="ARBA00023018"/>
    </source>
</evidence>
<dbReference type="GO" id="GO:0017075">
    <property type="term" value="F:syntaxin-1 binding"/>
    <property type="evidence" value="ECO:0007669"/>
    <property type="project" value="TreeGrafter"/>
</dbReference>
<evidence type="ECO:0000256" key="7">
    <source>
        <dbReference type="ARBA" id="ARBA00022723"/>
    </source>
</evidence>
<dbReference type="GO" id="GO:0030672">
    <property type="term" value="C:synaptic vesicle membrane"/>
    <property type="evidence" value="ECO:0007669"/>
    <property type="project" value="TreeGrafter"/>
</dbReference>
<protein>
    <recommendedName>
        <fullName evidence="19">Protein unc-13 homolog C</fullName>
    </recommendedName>
    <alternativeName>
        <fullName evidence="20">Munc13-3</fullName>
    </alternativeName>
</protein>
<dbReference type="InterPro" id="IPR027080">
    <property type="entry name" value="Unc-13"/>
</dbReference>
<dbReference type="PROSITE" id="PS50004">
    <property type="entry name" value="C2"/>
    <property type="match status" value="2"/>
</dbReference>
<evidence type="ECO:0000256" key="22">
    <source>
        <dbReference type="SAM" id="MobiDB-lite"/>
    </source>
</evidence>
<feature type="compositionally biased region" description="Polar residues" evidence="22">
    <location>
        <begin position="457"/>
        <end position="466"/>
    </location>
</feature>
<dbReference type="GO" id="GO:0099525">
    <property type="term" value="P:presynaptic dense core vesicle exocytosis"/>
    <property type="evidence" value="ECO:0007669"/>
    <property type="project" value="TreeGrafter"/>
</dbReference>
<evidence type="ECO:0000256" key="17">
    <source>
        <dbReference type="ARBA" id="ARBA00060476"/>
    </source>
</evidence>
<dbReference type="SUPFAM" id="SSF57889">
    <property type="entry name" value="Cysteine-rich domain"/>
    <property type="match status" value="1"/>
</dbReference>
<dbReference type="CDD" id="cd20859">
    <property type="entry name" value="C1_Munc13-2-like"/>
    <property type="match status" value="1"/>
</dbReference>
<dbReference type="InterPro" id="IPR014770">
    <property type="entry name" value="Munc13_1"/>
</dbReference>
<dbReference type="InterPro" id="IPR035892">
    <property type="entry name" value="C2_domain_sf"/>
</dbReference>
<evidence type="ECO:0000259" key="24">
    <source>
        <dbReference type="PROSITE" id="PS50081"/>
    </source>
</evidence>
<dbReference type="FunFam" id="1.10.357.50:FF:000001">
    <property type="entry name" value="Protein unc-13 homolog B"/>
    <property type="match status" value="1"/>
</dbReference>
<gene>
    <name evidence="27" type="ORF">DUI87_29218</name>
</gene>
<dbReference type="SMART" id="SM01145">
    <property type="entry name" value="DUF1041"/>
    <property type="match status" value="1"/>
</dbReference>
<keyword evidence="6" id="KW-0597">Phosphoprotein</keyword>
<dbReference type="GO" id="GO:0031594">
    <property type="term" value="C:neuromuscular junction"/>
    <property type="evidence" value="ECO:0007669"/>
    <property type="project" value="TreeGrafter"/>
</dbReference>
<evidence type="ECO:0000259" key="23">
    <source>
        <dbReference type="PROSITE" id="PS50004"/>
    </source>
</evidence>
<evidence type="ECO:0000256" key="14">
    <source>
        <dbReference type="ARBA" id="ARBA00023136"/>
    </source>
</evidence>
<dbReference type="GO" id="GO:0005543">
    <property type="term" value="F:phospholipid binding"/>
    <property type="evidence" value="ECO:0007669"/>
    <property type="project" value="InterPro"/>
</dbReference>
<evidence type="ECO:0000256" key="15">
    <source>
        <dbReference type="ARBA" id="ARBA00023273"/>
    </source>
</evidence>
<dbReference type="PROSITE" id="PS00479">
    <property type="entry name" value="ZF_DAG_PE_1"/>
    <property type="match status" value="1"/>
</dbReference>
<dbReference type="GO" id="GO:0098831">
    <property type="term" value="C:presynaptic active zone cytoplasmic component"/>
    <property type="evidence" value="ECO:0007669"/>
    <property type="project" value="TreeGrafter"/>
</dbReference>
<feature type="compositionally biased region" description="Low complexity" evidence="22">
    <location>
        <begin position="136"/>
        <end position="146"/>
    </location>
</feature>
<dbReference type="GO" id="GO:0061789">
    <property type="term" value="P:dense core granule priming"/>
    <property type="evidence" value="ECO:0007669"/>
    <property type="project" value="TreeGrafter"/>
</dbReference>
<dbReference type="GO" id="GO:0005516">
    <property type="term" value="F:calmodulin binding"/>
    <property type="evidence" value="ECO:0007669"/>
    <property type="project" value="TreeGrafter"/>
</dbReference>
<evidence type="ECO:0000256" key="10">
    <source>
        <dbReference type="ARBA" id="ARBA00022833"/>
    </source>
</evidence>
<dbReference type="SUPFAM" id="SSF49562">
    <property type="entry name" value="C2 domain (Calcium/lipid-binding domain, CaLB)"/>
    <property type="match status" value="2"/>
</dbReference>
<dbReference type="PROSITE" id="PS51258">
    <property type="entry name" value="MHD1"/>
    <property type="match status" value="1"/>
</dbReference>
<comment type="subunit">
    <text evidence="18">Interacts with STX1A and/or STX1B1, VAMP2 and SNAP25.</text>
</comment>
<comment type="subcellular location">
    <subcellularLocation>
        <location evidence="1">Cytoplasm</location>
    </subcellularLocation>
    <subcellularLocation>
        <location evidence="17">Presynaptic cell membrane</location>
        <topology evidence="17">Peripheral membrane protein</topology>
    </subcellularLocation>
</comment>
<feature type="domain" description="MHD2" evidence="26">
    <location>
        <begin position="1865"/>
        <end position="2007"/>
    </location>
</feature>
<dbReference type="FunFam" id="1.20.58.1100:FF:000001">
    <property type="entry name" value="Protein unc-13 homolog B"/>
    <property type="match status" value="1"/>
</dbReference>
<keyword evidence="10" id="KW-0862">Zinc</keyword>
<evidence type="ECO:0000256" key="16">
    <source>
        <dbReference type="ARBA" id="ARBA00053265"/>
    </source>
</evidence>
<evidence type="ECO:0000256" key="4">
    <source>
        <dbReference type="ARBA" id="ARBA00022483"/>
    </source>
</evidence>
<keyword evidence="9" id="KW-0863">Zinc-finger</keyword>
<name>A0A3M0J041_HIRRU</name>
<feature type="domain" description="C2" evidence="23">
    <location>
        <begin position="2021"/>
        <end position="2148"/>
    </location>
</feature>
<dbReference type="Gene3D" id="1.10.357.50">
    <property type="match status" value="1"/>
</dbReference>
<feature type="domain" description="C2" evidence="23">
    <location>
        <begin position="1184"/>
        <end position="1308"/>
    </location>
</feature>
<dbReference type="GO" id="GO:0035249">
    <property type="term" value="P:synaptic transmission, glutamatergic"/>
    <property type="evidence" value="ECO:0007669"/>
    <property type="project" value="TreeGrafter"/>
</dbReference>
<keyword evidence="15" id="KW-0966">Cell projection</keyword>
<dbReference type="GO" id="GO:0019992">
    <property type="term" value="F:diacylglycerol binding"/>
    <property type="evidence" value="ECO:0007669"/>
    <property type="project" value="InterPro"/>
</dbReference>
<dbReference type="Pfam" id="PF06292">
    <property type="entry name" value="MUN"/>
    <property type="match status" value="1"/>
</dbReference>
<dbReference type="Gene3D" id="3.30.60.20">
    <property type="match status" value="1"/>
</dbReference>
<evidence type="ECO:0000313" key="28">
    <source>
        <dbReference type="Proteomes" id="UP000269221"/>
    </source>
</evidence>
<keyword evidence="3" id="KW-1003">Cell membrane</keyword>
<dbReference type="CDD" id="cd08395">
    <property type="entry name" value="C2C_Munc13"/>
    <property type="match status" value="1"/>
</dbReference>
<dbReference type="Gene3D" id="2.60.40.150">
    <property type="entry name" value="C2 domain"/>
    <property type="match status" value="2"/>
</dbReference>
<evidence type="ECO:0000256" key="21">
    <source>
        <dbReference type="SAM" id="Coils"/>
    </source>
</evidence>
<dbReference type="Pfam" id="PF00168">
    <property type="entry name" value="C2"/>
    <property type="match status" value="2"/>
</dbReference>
<dbReference type="Pfam" id="PF00130">
    <property type="entry name" value="C1_1"/>
    <property type="match status" value="1"/>
</dbReference>
<feature type="domain" description="MHD1" evidence="25">
    <location>
        <begin position="1616"/>
        <end position="1759"/>
    </location>
</feature>
<dbReference type="InterPro" id="IPR000008">
    <property type="entry name" value="C2_dom"/>
</dbReference>
<dbReference type="FunFam" id="2.60.40.150:FF:000014">
    <property type="entry name" value="protein unc-13 homolog B"/>
    <property type="match status" value="1"/>
</dbReference>
<dbReference type="PANTHER" id="PTHR10480:SF2">
    <property type="entry name" value="PROTEIN UNC-13 HOMOLOG C"/>
    <property type="match status" value="1"/>
</dbReference>
<evidence type="ECO:0000256" key="1">
    <source>
        <dbReference type="ARBA" id="ARBA00004496"/>
    </source>
</evidence>
<dbReference type="InterPro" id="IPR037302">
    <property type="entry name" value="Unc-13_C2B"/>
</dbReference>
<dbReference type="GO" id="GO:0043195">
    <property type="term" value="C:terminal bouton"/>
    <property type="evidence" value="ECO:0007669"/>
    <property type="project" value="TreeGrafter"/>
</dbReference>
<dbReference type="InterPro" id="IPR002219">
    <property type="entry name" value="PKC_DAG/PE"/>
</dbReference>
<dbReference type="STRING" id="333673.A0A3M0J041"/>
<evidence type="ECO:0000256" key="11">
    <source>
        <dbReference type="ARBA" id="ARBA00022837"/>
    </source>
</evidence>
<dbReference type="InterPro" id="IPR010439">
    <property type="entry name" value="MUN_dom"/>
</dbReference>
<accession>A0A3M0J041</accession>
<keyword evidence="12" id="KW-0770">Synapse</keyword>
<dbReference type="PANTHER" id="PTHR10480">
    <property type="entry name" value="PROTEIN UNC-13 HOMOLOG"/>
    <property type="match status" value="1"/>
</dbReference>
<proteinExistence type="inferred from homology"/>
<dbReference type="FunFam" id="3.30.70.1820:FF:000003">
    <property type="entry name" value="Protein unc-13 homolog C"/>
    <property type="match status" value="1"/>
</dbReference>
<evidence type="ECO:0000256" key="3">
    <source>
        <dbReference type="ARBA" id="ARBA00022475"/>
    </source>
</evidence>
<evidence type="ECO:0000256" key="9">
    <source>
        <dbReference type="ARBA" id="ARBA00022771"/>
    </source>
</evidence>
<comment type="caution">
    <text evidence="27">The sequence shown here is derived from an EMBL/GenBank/DDBJ whole genome shotgun (WGS) entry which is preliminary data.</text>
</comment>
<keyword evidence="14" id="KW-0472">Membrane</keyword>
<dbReference type="GO" id="GO:0008270">
    <property type="term" value="F:zinc ion binding"/>
    <property type="evidence" value="ECO:0007669"/>
    <property type="project" value="UniProtKB-KW"/>
</dbReference>
<comment type="function">
    <text evidence="16">May play a role in vesicle maturation during exocytosis as a target of the diacylglycerol second messenger pathway. May be involved in the regulation of synaptic transmission at parallel fiber - Purkinje cell synapses.</text>
</comment>
<feature type="region of interest" description="Disordered" evidence="22">
    <location>
        <begin position="457"/>
        <end position="492"/>
    </location>
</feature>
<evidence type="ECO:0000259" key="26">
    <source>
        <dbReference type="PROSITE" id="PS51259"/>
    </source>
</evidence>
<dbReference type="CDD" id="cd04027">
    <property type="entry name" value="C2B_Munc13"/>
    <property type="match status" value="1"/>
</dbReference>
<evidence type="ECO:0000256" key="8">
    <source>
        <dbReference type="ARBA" id="ARBA00022737"/>
    </source>
</evidence>